<dbReference type="RefSeq" id="WP_025410616.1">
    <property type="nucleotide sequence ID" value="NZ_CP007128.1"/>
</dbReference>
<feature type="transmembrane region" description="Helical" evidence="1">
    <location>
        <begin position="98"/>
        <end position="118"/>
    </location>
</feature>
<evidence type="ECO:0000313" key="2">
    <source>
        <dbReference type="EMBL" id="AHG89103.1"/>
    </source>
</evidence>
<dbReference type="KEGG" id="gba:J421_1566"/>
<keyword evidence="1" id="KW-0812">Transmembrane</keyword>
<feature type="transmembrane region" description="Helical" evidence="1">
    <location>
        <begin position="71"/>
        <end position="91"/>
    </location>
</feature>
<feature type="transmembrane region" description="Helical" evidence="1">
    <location>
        <begin position="188"/>
        <end position="209"/>
    </location>
</feature>
<organism evidence="2 3">
    <name type="scientific">Gemmatirosa kalamazoonensis</name>
    <dbReference type="NCBI Taxonomy" id="861299"/>
    <lineage>
        <taxon>Bacteria</taxon>
        <taxon>Pseudomonadati</taxon>
        <taxon>Gemmatimonadota</taxon>
        <taxon>Gemmatimonadia</taxon>
        <taxon>Gemmatimonadales</taxon>
        <taxon>Gemmatimonadaceae</taxon>
        <taxon>Gemmatirosa</taxon>
    </lineage>
</organism>
<sequence>MPSSPLSPAFLAPTLATVAAFAPPAAAGWARRSFLGDPAGQVATCWLVTALVGLANFVAYFYHWLPRSFPLFPFAFGVMPLLLAPPLLTWIGRDAARWRWAFVAAWLAITAALLAALGTGREFVVVMDPLMSALLAALSLWALAAQVRRAPASIARHDWFWILVGQVTYFATNMIRVPLVETLVARHWAAAIAVSNGIMLLYCVSYVVIARGMLVRDPEPRAVRLAAPSMGAA</sequence>
<dbReference type="Proteomes" id="UP000019151">
    <property type="component" value="Chromosome"/>
</dbReference>
<accession>W0RI69</accession>
<gene>
    <name evidence="2" type="ORF">J421_1566</name>
</gene>
<reference evidence="2 3" key="1">
    <citation type="journal article" date="2014" name="Genome Announc.">
        <title>Genome Sequence and Methylome of Soil Bacterium Gemmatirosa kalamazoonensis KBS708T, a Member of the Rarely Cultivated Gemmatimonadetes Phylum.</title>
        <authorList>
            <person name="Debruyn J.M."/>
            <person name="Radosevich M."/>
            <person name="Wommack K.E."/>
            <person name="Polson S.W."/>
            <person name="Hauser L.J."/>
            <person name="Fawaz M.N."/>
            <person name="Korlach J."/>
            <person name="Tsai Y.C."/>
        </authorList>
    </citation>
    <scope>NUCLEOTIDE SEQUENCE [LARGE SCALE GENOMIC DNA]</scope>
    <source>
        <strain evidence="2 3">KBS708</strain>
    </source>
</reference>
<feature type="transmembrane region" description="Helical" evidence="1">
    <location>
        <begin position="42"/>
        <end position="65"/>
    </location>
</feature>
<feature type="transmembrane region" description="Helical" evidence="1">
    <location>
        <begin position="6"/>
        <end position="30"/>
    </location>
</feature>
<name>W0RI69_9BACT</name>
<dbReference type="EMBL" id="CP007128">
    <property type="protein sequence ID" value="AHG89103.1"/>
    <property type="molecule type" value="Genomic_DNA"/>
</dbReference>
<keyword evidence="1" id="KW-0472">Membrane</keyword>
<dbReference type="HOGENOM" id="CLU_1188580_0_0_0"/>
<keyword evidence="3" id="KW-1185">Reference proteome</keyword>
<feature type="transmembrane region" description="Helical" evidence="1">
    <location>
        <begin position="159"/>
        <end position="176"/>
    </location>
</feature>
<evidence type="ECO:0000313" key="3">
    <source>
        <dbReference type="Proteomes" id="UP000019151"/>
    </source>
</evidence>
<proteinExistence type="predicted"/>
<dbReference type="STRING" id="861299.J421_1566"/>
<evidence type="ECO:0000256" key="1">
    <source>
        <dbReference type="SAM" id="Phobius"/>
    </source>
</evidence>
<protein>
    <submittedName>
        <fullName evidence="2">Uncharacterized protein</fullName>
    </submittedName>
</protein>
<keyword evidence="1" id="KW-1133">Transmembrane helix</keyword>
<dbReference type="AlphaFoldDB" id="W0RI69"/>
<feature type="transmembrane region" description="Helical" evidence="1">
    <location>
        <begin position="130"/>
        <end position="147"/>
    </location>
</feature>
<dbReference type="InParanoid" id="W0RI69"/>